<evidence type="ECO:0000313" key="2">
    <source>
        <dbReference type="Proteomes" id="UP001431783"/>
    </source>
</evidence>
<dbReference type="Proteomes" id="UP001431783">
    <property type="component" value="Unassembled WGS sequence"/>
</dbReference>
<reference evidence="1 2" key="1">
    <citation type="submission" date="2023-03" db="EMBL/GenBank/DDBJ databases">
        <title>Genome insight into feeding habits of ladybird beetles.</title>
        <authorList>
            <person name="Li H.-S."/>
            <person name="Huang Y.-H."/>
            <person name="Pang H."/>
        </authorList>
    </citation>
    <scope>NUCLEOTIDE SEQUENCE [LARGE SCALE GENOMIC DNA]</scope>
    <source>
        <strain evidence="1">SYSU_2023b</strain>
        <tissue evidence="1">Whole body</tissue>
    </source>
</reference>
<sequence>MNQGMPSALQPLHNATRNSIHDNKVQPQIQIVNKDLTLSSSTTDKEWIPVIKHKRVNSSKVGTTGILLFIHPQAYRTLSQRGCIEGVQLSEFFPLEEKQANRLDHMPPNKVCFVQKNVESIGTSYRCNPISHKETFLFECYLK</sequence>
<dbReference type="EMBL" id="JARQZJ010000075">
    <property type="protein sequence ID" value="KAK9882352.1"/>
    <property type="molecule type" value="Genomic_DNA"/>
</dbReference>
<gene>
    <name evidence="1" type="ORF">WA026_020876</name>
</gene>
<protein>
    <submittedName>
        <fullName evidence="1">Uncharacterized protein</fullName>
    </submittedName>
</protein>
<keyword evidence="2" id="KW-1185">Reference proteome</keyword>
<proteinExistence type="predicted"/>
<dbReference type="AlphaFoldDB" id="A0AAW1UPC4"/>
<accession>A0AAW1UPC4</accession>
<comment type="caution">
    <text evidence="1">The sequence shown here is derived from an EMBL/GenBank/DDBJ whole genome shotgun (WGS) entry which is preliminary data.</text>
</comment>
<organism evidence="1 2">
    <name type="scientific">Henosepilachna vigintioctopunctata</name>
    <dbReference type="NCBI Taxonomy" id="420089"/>
    <lineage>
        <taxon>Eukaryota</taxon>
        <taxon>Metazoa</taxon>
        <taxon>Ecdysozoa</taxon>
        <taxon>Arthropoda</taxon>
        <taxon>Hexapoda</taxon>
        <taxon>Insecta</taxon>
        <taxon>Pterygota</taxon>
        <taxon>Neoptera</taxon>
        <taxon>Endopterygota</taxon>
        <taxon>Coleoptera</taxon>
        <taxon>Polyphaga</taxon>
        <taxon>Cucujiformia</taxon>
        <taxon>Coccinelloidea</taxon>
        <taxon>Coccinellidae</taxon>
        <taxon>Epilachninae</taxon>
        <taxon>Epilachnini</taxon>
        <taxon>Henosepilachna</taxon>
    </lineage>
</organism>
<name>A0AAW1UPC4_9CUCU</name>
<evidence type="ECO:0000313" key="1">
    <source>
        <dbReference type="EMBL" id="KAK9882352.1"/>
    </source>
</evidence>